<keyword evidence="4" id="KW-0276">Fatty acid metabolism</keyword>
<evidence type="ECO:0000256" key="2">
    <source>
        <dbReference type="ARBA" id="ARBA00009233"/>
    </source>
</evidence>
<keyword evidence="10" id="KW-1185">Reference proteome</keyword>
<comment type="pathway">
    <text evidence="1">Lipid metabolism; fatty acid biosynthesis.</text>
</comment>
<dbReference type="Pfam" id="PF13561">
    <property type="entry name" value="adh_short_C2"/>
    <property type="match status" value="1"/>
</dbReference>
<keyword evidence="5 8" id="KW-0560">Oxidoreductase</keyword>
<comment type="catalytic activity">
    <reaction evidence="8">
        <text>a 2,3-saturated acyl-[ACP] + NAD(+) = a (2E)-enoyl-[ACP] + NADH + H(+)</text>
        <dbReference type="Rhea" id="RHEA:10240"/>
        <dbReference type="Rhea" id="RHEA-COMP:9925"/>
        <dbReference type="Rhea" id="RHEA-COMP:9926"/>
        <dbReference type="ChEBI" id="CHEBI:15378"/>
        <dbReference type="ChEBI" id="CHEBI:57540"/>
        <dbReference type="ChEBI" id="CHEBI:57945"/>
        <dbReference type="ChEBI" id="CHEBI:78784"/>
        <dbReference type="ChEBI" id="CHEBI:78785"/>
        <dbReference type="EC" id="1.3.1.9"/>
    </reaction>
</comment>
<evidence type="ECO:0000256" key="3">
    <source>
        <dbReference type="ARBA" id="ARBA00022516"/>
    </source>
</evidence>
<dbReference type="EMBL" id="JBHTHU010000020">
    <property type="protein sequence ID" value="MFD0751492.1"/>
    <property type="molecule type" value="Genomic_DNA"/>
</dbReference>
<dbReference type="InterPro" id="IPR014358">
    <property type="entry name" value="Enoyl-ACP_Rdtase_NADH"/>
</dbReference>
<evidence type="ECO:0000256" key="5">
    <source>
        <dbReference type="ARBA" id="ARBA00023002"/>
    </source>
</evidence>
<keyword evidence="7 8" id="KW-0275">Fatty acid biosynthesis</keyword>
<comment type="caution">
    <text evidence="9">The sequence shown here is derived from an EMBL/GenBank/DDBJ whole genome shotgun (WGS) entry which is preliminary data.</text>
</comment>
<evidence type="ECO:0000256" key="6">
    <source>
        <dbReference type="ARBA" id="ARBA00023098"/>
    </source>
</evidence>
<evidence type="ECO:0000313" key="9">
    <source>
        <dbReference type="EMBL" id="MFD0751492.1"/>
    </source>
</evidence>
<keyword evidence="3 8" id="KW-0444">Lipid biosynthesis</keyword>
<evidence type="ECO:0000256" key="8">
    <source>
        <dbReference type="PIRNR" id="PIRNR000094"/>
    </source>
</evidence>
<gene>
    <name evidence="9" type="ORF">ACFQZS_15175</name>
</gene>
<evidence type="ECO:0000256" key="1">
    <source>
        <dbReference type="ARBA" id="ARBA00005194"/>
    </source>
</evidence>
<protein>
    <recommendedName>
        <fullName evidence="8">Enoyl-[acyl-carrier-protein] reductase [NADH]</fullName>
        <ecNumber evidence="8">1.3.1.9</ecNumber>
    </recommendedName>
</protein>
<evidence type="ECO:0000256" key="7">
    <source>
        <dbReference type="ARBA" id="ARBA00023160"/>
    </source>
</evidence>
<proteinExistence type="inferred from homology"/>
<evidence type="ECO:0000256" key="4">
    <source>
        <dbReference type="ARBA" id="ARBA00022832"/>
    </source>
</evidence>
<dbReference type="Gene3D" id="1.10.8.400">
    <property type="entry name" value="Enoyl acyl carrier protein reductase"/>
    <property type="match status" value="1"/>
</dbReference>
<dbReference type="Proteomes" id="UP001596958">
    <property type="component" value="Unassembled WGS sequence"/>
</dbReference>
<dbReference type="EC" id="1.3.1.9" evidence="8"/>
<dbReference type="InterPro" id="IPR036291">
    <property type="entry name" value="NAD(P)-bd_dom_sf"/>
</dbReference>
<sequence length="273" mass="29770">MIDNQGKVAVIFGVRNEASIAWDVALKLHRSGCKVALSYMADTKAEVLHMMQQNGMDPQYAAEVDVRDEEQITAFIKGVHDGLGQMNYILHGVAFGSQSVMCYTIPGIDEPAPEYINIPFEDFMDAFNISAYSLLRIARVAEQFCTDDASILTLTYNASQRVFPPYAGMAICKAALENIMIYLASYFRTRKIRVNAISAGLVMTTSAGGINGVRTLRKIGKFTAPLGNITASDVGDASLYYFSDLSKRVTGNIHFVDGGFNVMGIGVDGDKTN</sequence>
<reference evidence="10" key="1">
    <citation type="journal article" date="2019" name="Int. J. Syst. Evol. Microbiol.">
        <title>The Global Catalogue of Microorganisms (GCM) 10K type strain sequencing project: providing services to taxonomists for standard genome sequencing and annotation.</title>
        <authorList>
            <consortium name="The Broad Institute Genomics Platform"/>
            <consortium name="The Broad Institute Genome Sequencing Center for Infectious Disease"/>
            <person name="Wu L."/>
            <person name="Ma J."/>
        </authorList>
    </citation>
    <scope>NUCLEOTIDE SEQUENCE [LARGE SCALE GENOMIC DNA]</scope>
    <source>
        <strain evidence="10">CCUG 63418</strain>
    </source>
</reference>
<dbReference type="RefSeq" id="WP_377101735.1">
    <property type="nucleotide sequence ID" value="NZ_JBHTHU010000020.1"/>
</dbReference>
<dbReference type="PIRSF" id="PIRSF000094">
    <property type="entry name" value="Enoyl-ACP_rdct"/>
    <property type="match status" value="1"/>
</dbReference>
<dbReference type="SUPFAM" id="SSF51735">
    <property type="entry name" value="NAD(P)-binding Rossmann-fold domains"/>
    <property type="match status" value="1"/>
</dbReference>
<dbReference type="Gene3D" id="3.40.50.720">
    <property type="entry name" value="NAD(P)-binding Rossmann-like Domain"/>
    <property type="match status" value="1"/>
</dbReference>
<dbReference type="PANTHER" id="PTHR43159:SF2">
    <property type="entry name" value="ENOYL-[ACYL-CARRIER-PROTEIN] REDUCTASE [NADH], CHLOROPLASTIC"/>
    <property type="match status" value="1"/>
</dbReference>
<organism evidence="9 10">
    <name type="scientific">Mucilaginibacter calamicampi</name>
    <dbReference type="NCBI Taxonomy" id="1302352"/>
    <lineage>
        <taxon>Bacteria</taxon>
        <taxon>Pseudomonadati</taxon>
        <taxon>Bacteroidota</taxon>
        <taxon>Sphingobacteriia</taxon>
        <taxon>Sphingobacteriales</taxon>
        <taxon>Sphingobacteriaceae</taxon>
        <taxon>Mucilaginibacter</taxon>
    </lineage>
</organism>
<accession>A0ABW2YYB2</accession>
<evidence type="ECO:0000313" key="10">
    <source>
        <dbReference type="Proteomes" id="UP001596958"/>
    </source>
</evidence>
<name>A0ABW2YYB2_9SPHI</name>
<comment type="similarity">
    <text evidence="2 8">Belongs to the short-chain dehydrogenases/reductases (SDR) family. FabI subfamily.</text>
</comment>
<dbReference type="InterPro" id="IPR002347">
    <property type="entry name" value="SDR_fam"/>
</dbReference>
<dbReference type="PANTHER" id="PTHR43159">
    <property type="entry name" value="ENOYL-[ACYL-CARRIER-PROTEIN] REDUCTASE"/>
    <property type="match status" value="1"/>
</dbReference>
<keyword evidence="6" id="KW-0443">Lipid metabolism</keyword>
<keyword evidence="8" id="KW-0520">NAD</keyword>